<evidence type="ECO:0000256" key="5">
    <source>
        <dbReference type="ARBA" id="ARBA00023098"/>
    </source>
</evidence>
<feature type="region of interest" description="Disordered" evidence="7">
    <location>
        <begin position="259"/>
        <end position="279"/>
    </location>
</feature>
<dbReference type="Gene3D" id="3.60.60.30">
    <property type="match status" value="1"/>
</dbReference>
<keyword evidence="4" id="KW-0442">Lipid degradation</keyword>
<accession>A0A812SC17</accession>
<dbReference type="AlphaFoldDB" id="A0A812SC17"/>
<keyword evidence="3" id="KW-0378">Hydrolase</keyword>
<dbReference type="Proteomes" id="UP000649617">
    <property type="component" value="Unassembled WGS sequence"/>
</dbReference>
<sequence>MLSGDSGCTRESLQPLPRPGYDRDQRLAQLEDDPRYFPGAELGKAQKAAMGIKGMHGRNTASFDPRSTLVRPAMRVVYGRKGHEFGASTKPDDVVVVPELICDTGDLAILNRLVKEVQKPSAEDLSEPSEVPTIRSLGARMCQYFQVDLDSASFCVRWHRADGGKALELASPGFGRTKGSGSCMLNLSLGATCELAFKRAKTGEVLYFPQANGTLMLMGHEVVNRWLPGESKRPDGTHISISVAGVSRQAVEETALADTVAGATKEEGEQSSPLSWPDRPVPASRRYMSHVKHDDVIVVPEFFCQEDDWNIYYALIKEMRASQAKGERKAQWMSWHEGAHLLSQNPTGSETYTKVVERMCRYFKAGKGNRGTRFNWYRDGIYFPQKNGMLFFFGRDVNITWQHGINALPDQEQDGKGRISIICWCLCQLGVEEKGSPGMLTDESRGAFSMHGFKNKLPVHELHGGMSTKDGEASTACIPDSCRALFAAYFVQLAESVAAPSPSPAMAASPAPAAAMAGKQQPLFPVQYNLDLSDLKEEEGLTIVFDKTIRSLKLEAGMLPQGGVAWGKYHDNIHTTGWSELQVQTADDLTMANDIKMYAAGYIEGLLTCVRISEFYANSQKLLLAKDKTANALPGVRKLFQNQMAHARFMTNMEKHVFAEEPKDPYWKQVRYTFFQMWGLLDGYNAASLRFGGETLELDDMLFMNAGGELPQLMQAYTPDRKEHRAARSQAPSFLQQRSQSRHEDALDDEHWERRVVESGRCSALVRLADGDTDLYMGHATWDDYSKMMRIFKFYNFSLPEAETAATKISFSSYPGVITSTDDFYEMNSGIVAMETSLVILDPNVWDKVLDFPRFHSIPNFMHLMAVNRLAKSSPDWVQRFSRTNTGTFAAQWMVADYNQFESGKPLPDGMFWIVEMIPGVSEMQDMTGFLREHRYWASFNRPFFAKTRELSGFNAAERTHGSLYSYEGNPRAYAFRMAAPAINALQEMRDVMTQNAYPYGSPPNDPGHQISARMDLSPILKLPNGGIDAKVVNRCLLKKLQAQAISGPSHTRHEPFRWKAEDGTELWPQYPHAGLPNLWNFGYVQLAQFGQMAITDESDC</sequence>
<comment type="caution">
    <text evidence="8">The sequence shown here is derived from an EMBL/GenBank/DDBJ whole genome shotgun (WGS) entry which is preliminary data.</text>
</comment>
<keyword evidence="9" id="KW-1185">Reference proteome</keyword>
<organism evidence="8 9">
    <name type="scientific">Symbiodinium pilosum</name>
    <name type="common">Dinoflagellate</name>
    <dbReference type="NCBI Taxonomy" id="2952"/>
    <lineage>
        <taxon>Eukaryota</taxon>
        <taxon>Sar</taxon>
        <taxon>Alveolata</taxon>
        <taxon>Dinophyceae</taxon>
        <taxon>Suessiales</taxon>
        <taxon>Symbiodiniaceae</taxon>
        <taxon>Symbiodinium</taxon>
    </lineage>
</organism>
<dbReference type="EMBL" id="CAJNIZ010023614">
    <property type="protein sequence ID" value="CAE7470328.1"/>
    <property type="molecule type" value="Genomic_DNA"/>
</dbReference>
<evidence type="ECO:0000313" key="9">
    <source>
        <dbReference type="Proteomes" id="UP000649617"/>
    </source>
</evidence>
<keyword evidence="6" id="KW-0325">Glycoprotein</keyword>
<keyword evidence="2" id="KW-0732">Signal</keyword>
<gene>
    <name evidence="8" type="primary">plbA</name>
    <name evidence="8" type="ORF">SPIL2461_LOCUS11896</name>
</gene>
<dbReference type="Pfam" id="PF04916">
    <property type="entry name" value="Phospholip_B"/>
    <property type="match status" value="1"/>
</dbReference>
<keyword evidence="5" id="KW-0443">Lipid metabolism</keyword>
<evidence type="ECO:0000256" key="1">
    <source>
        <dbReference type="ARBA" id="ARBA00007835"/>
    </source>
</evidence>
<dbReference type="GO" id="GO:0004620">
    <property type="term" value="F:phospholipase activity"/>
    <property type="evidence" value="ECO:0007669"/>
    <property type="project" value="InterPro"/>
</dbReference>
<dbReference type="GO" id="GO:0005576">
    <property type="term" value="C:extracellular region"/>
    <property type="evidence" value="ECO:0007669"/>
    <property type="project" value="TreeGrafter"/>
</dbReference>
<reference evidence="8" key="1">
    <citation type="submission" date="2021-02" db="EMBL/GenBank/DDBJ databases">
        <authorList>
            <person name="Dougan E. K."/>
            <person name="Rhodes N."/>
            <person name="Thang M."/>
            <person name="Chan C."/>
        </authorList>
    </citation>
    <scope>NUCLEOTIDE SEQUENCE</scope>
</reference>
<name>A0A812SC17_SYMPI</name>
<dbReference type="OrthoDB" id="443524at2759"/>
<evidence type="ECO:0000256" key="6">
    <source>
        <dbReference type="ARBA" id="ARBA00023180"/>
    </source>
</evidence>
<dbReference type="GO" id="GO:0009395">
    <property type="term" value="P:phospholipid catabolic process"/>
    <property type="evidence" value="ECO:0007669"/>
    <property type="project" value="TreeGrafter"/>
</dbReference>
<evidence type="ECO:0000256" key="2">
    <source>
        <dbReference type="ARBA" id="ARBA00022729"/>
    </source>
</evidence>
<evidence type="ECO:0000256" key="3">
    <source>
        <dbReference type="ARBA" id="ARBA00022801"/>
    </source>
</evidence>
<protein>
    <submittedName>
        <fullName evidence="8">PlbA protein</fullName>
    </submittedName>
</protein>
<feature type="region of interest" description="Disordered" evidence="7">
    <location>
        <begin position="721"/>
        <end position="748"/>
    </location>
</feature>
<evidence type="ECO:0000256" key="7">
    <source>
        <dbReference type="SAM" id="MobiDB-lite"/>
    </source>
</evidence>
<feature type="compositionally biased region" description="Polar residues" evidence="7">
    <location>
        <begin position="730"/>
        <end position="739"/>
    </location>
</feature>
<evidence type="ECO:0000313" key="8">
    <source>
        <dbReference type="EMBL" id="CAE7470328.1"/>
    </source>
</evidence>
<proteinExistence type="inferred from homology"/>
<dbReference type="InterPro" id="IPR007000">
    <property type="entry name" value="PLipase_B-like"/>
</dbReference>
<comment type="similarity">
    <text evidence="1">Belongs to the phospholipase B-like family.</text>
</comment>
<dbReference type="PANTHER" id="PTHR12370:SF3">
    <property type="entry name" value="PHOSPHOLIPASE B-LIKE 2-RELATED"/>
    <property type="match status" value="1"/>
</dbReference>
<dbReference type="PANTHER" id="PTHR12370">
    <property type="entry name" value="PHOSPHOLIPASE B-RELATED"/>
    <property type="match status" value="1"/>
</dbReference>
<feature type="region of interest" description="Disordered" evidence="7">
    <location>
        <begin position="1"/>
        <end position="23"/>
    </location>
</feature>
<evidence type="ECO:0000256" key="4">
    <source>
        <dbReference type="ARBA" id="ARBA00022963"/>
    </source>
</evidence>